<feature type="compositionally biased region" description="Polar residues" evidence="1">
    <location>
        <begin position="24"/>
        <end position="51"/>
    </location>
</feature>
<dbReference type="Gene3D" id="6.10.140.1020">
    <property type="match status" value="1"/>
</dbReference>
<dbReference type="EMBL" id="JAVRRD010000015">
    <property type="protein sequence ID" value="KAK5051530.1"/>
    <property type="molecule type" value="Genomic_DNA"/>
</dbReference>
<dbReference type="PANTHER" id="PTHR28527">
    <property type="entry name" value="MATING-TYPE SWITCHING PROTEIN SWI2-RELATED"/>
    <property type="match status" value="1"/>
</dbReference>
<organism evidence="2 3">
    <name type="scientific">Exophiala bonariae</name>
    <dbReference type="NCBI Taxonomy" id="1690606"/>
    <lineage>
        <taxon>Eukaryota</taxon>
        <taxon>Fungi</taxon>
        <taxon>Dikarya</taxon>
        <taxon>Ascomycota</taxon>
        <taxon>Pezizomycotina</taxon>
        <taxon>Eurotiomycetes</taxon>
        <taxon>Chaetothyriomycetidae</taxon>
        <taxon>Chaetothyriales</taxon>
        <taxon>Herpotrichiellaceae</taxon>
        <taxon>Exophiala</taxon>
    </lineage>
</organism>
<evidence type="ECO:0000313" key="2">
    <source>
        <dbReference type="EMBL" id="KAK5051530.1"/>
    </source>
</evidence>
<dbReference type="RefSeq" id="XP_064705757.1">
    <property type="nucleotide sequence ID" value="XM_064846777.1"/>
</dbReference>
<keyword evidence="3" id="KW-1185">Reference proteome</keyword>
<gene>
    <name evidence="2" type="ORF">LTR84_003182</name>
</gene>
<dbReference type="GeneID" id="89971376"/>
<reference evidence="2 3" key="1">
    <citation type="submission" date="2023-08" db="EMBL/GenBank/DDBJ databases">
        <title>Black Yeasts Isolated from many extreme environments.</title>
        <authorList>
            <person name="Coleine C."/>
            <person name="Stajich J.E."/>
            <person name="Selbmann L."/>
        </authorList>
    </citation>
    <scope>NUCLEOTIDE SEQUENCE [LARGE SCALE GENOMIC DNA]</scope>
    <source>
        <strain evidence="2 3">CCFEE 5792</strain>
    </source>
</reference>
<comment type="caution">
    <text evidence="2">The sequence shown here is derived from an EMBL/GenBank/DDBJ whole genome shotgun (WGS) entry which is preliminary data.</text>
</comment>
<name>A0AAV9NBP8_9EURO</name>
<accession>A0AAV9NBP8</accession>
<protein>
    <submittedName>
        <fullName evidence="2">Uncharacterized protein</fullName>
    </submittedName>
</protein>
<dbReference type="Proteomes" id="UP001358417">
    <property type="component" value="Unassembled WGS sequence"/>
</dbReference>
<dbReference type="PANTHER" id="PTHR28527:SF1">
    <property type="entry name" value="SWI5-DEPENDENT RECOMBINATION DNA REPAIR PROTEIN 1"/>
    <property type="match status" value="1"/>
</dbReference>
<evidence type="ECO:0000256" key="1">
    <source>
        <dbReference type="SAM" id="MobiDB-lite"/>
    </source>
</evidence>
<sequence length="218" mass="24381">MHPAKRRRLDHVQVKLNKPFRSPLRTTKNTVDNHNSVITSNSGNTPTDSITNASNVLQSSPTKASNPIVTNTTEKGLTQKLKQTTQALDTAEQALQIITSGQDIQLEALITKWTHIARDAADELFIDAKARIEDMGGIEVWQRKAQTEGQLWAEANQYEYRTVEDVSSTQNGLSTTEQLSMAEECAVDQAFTMQVMLKQMNIDPALIGFDQTTERWVH</sequence>
<feature type="region of interest" description="Disordered" evidence="1">
    <location>
        <begin position="23"/>
        <end position="51"/>
    </location>
</feature>
<dbReference type="AlphaFoldDB" id="A0AAV9NBP8"/>
<evidence type="ECO:0000313" key="3">
    <source>
        <dbReference type="Proteomes" id="UP001358417"/>
    </source>
</evidence>
<dbReference type="GO" id="GO:0006310">
    <property type="term" value="P:DNA recombination"/>
    <property type="evidence" value="ECO:0007669"/>
    <property type="project" value="TreeGrafter"/>
</dbReference>
<proteinExistence type="predicted"/>